<protein>
    <submittedName>
        <fullName evidence="8">Putative transporter</fullName>
    </submittedName>
</protein>
<keyword evidence="3 6" id="KW-0812">Transmembrane</keyword>
<accession>B8D4K6</accession>
<dbReference type="GO" id="GO:0016020">
    <property type="term" value="C:membrane"/>
    <property type="evidence" value="ECO:0007669"/>
    <property type="project" value="UniProtKB-SubCell"/>
</dbReference>
<feature type="transmembrane region" description="Helical" evidence="6">
    <location>
        <begin position="325"/>
        <end position="347"/>
    </location>
</feature>
<evidence type="ECO:0000256" key="6">
    <source>
        <dbReference type="SAM" id="Phobius"/>
    </source>
</evidence>
<feature type="transmembrane region" description="Helical" evidence="6">
    <location>
        <begin position="165"/>
        <end position="189"/>
    </location>
</feature>
<dbReference type="InterPro" id="IPR011701">
    <property type="entry name" value="MFS"/>
</dbReference>
<feature type="transmembrane region" description="Helical" evidence="6">
    <location>
        <begin position="359"/>
        <end position="384"/>
    </location>
</feature>
<feature type="transmembrane region" description="Helical" evidence="6">
    <location>
        <begin position="195"/>
        <end position="215"/>
    </location>
</feature>
<evidence type="ECO:0000259" key="7">
    <source>
        <dbReference type="PROSITE" id="PS50850"/>
    </source>
</evidence>
<evidence type="ECO:0000313" key="9">
    <source>
        <dbReference type="Proteomes" id="UP000006903"/>
    </source>
</evidence>
<proteinExistence type="predicted"/>
<evidence type="ECO:0000256" key="1">
    <source>
        <dbReference type="ARBA" id="ARBA00004141"/>
    </source>
</evidence>
<dbReference type="InterPro" id="IPR020846">
    <property type="entry name" value="MFS_dom"/>
</dbReference>
<organism evidence="8 9">
    <name type="scientific">Desulfurococcus amylolyticus (strain DSM 18924 / JCM 16383 / VKM B-2413 / 1221n)</name>
    <name type="common">Desulfurococcus kamchatkensis</name>
    <dbReference type="NCBI Taxonomy" id="490899"/>
    <lineage>
        <taxon>Archaea</taxon>
        <taxon>Thermoproteota</taxon>
        <taxon>Thermoprotei</taxon>
        <taxon>Desulfurococcales</taxon>
        <taxon>Desulfurococcaceae</taxon>
        <taxon>Desulfurococcus</taxon>
    </lineage>
</organism>
<dbReference type="PANTHER" id="PTHR23505:SF79">
    <property type="entry name" value="PROTEIN SPINSTER"/>
    <property type="match status" value="1"/>
</dbReference>
<keyword evidence="5 6" id="KW-0472">Membrane</keyword>
<evidence type="ECO:0000256" key="3">
    <source>
        <dbReference type="ARBA" id="ARBA00022692"/>
    </source>
</evidence>
<gene>
    <name evidence="8" type="ordered locus">DKAM_0711</name>
</gene>
<dbReference type="InterPro" id="IPR036259">
    <property type="entry name" value="MFS_trans_sf"/>
</dbReference>
<feature type="transmembrane region" description="Helical" evidence="6">
    <location>
        <begin position="290"/>
        <end position="313"/>
    </location>
</feature>
<feature type="transmembrane region" description="Helical" evidence="6">
    <location>
        <begin position="131"/>
        <end position="153"/>
    </location>
</feature>
<keyword evidence="2" id="KW-0813">Transport</keyword>
<dbReference type="Proteomes" id="UP000006903">
    <property type="component" value="Chromosome"/>
</dbReference>
<feature type="transmembrane region" description="Helical" evidence="6">
    <location>
        <begin position="434"/>
        <end position="455"/>
    </location>
</feature>
<dbReference type="KEGG" id="dka:DKAM_0711"/>
<dbReference type="EMBL" id="CP001140">
    <property type="protein sequence ID" value="ACL11037.1"/>
    <property type="molecule type" value="Genomic_DNA"/>
</dbReference>
<dbReference type="Pfam" id="PF07690">
    <property type="entry name" value="MFS_1"/>
    <property type="match status" value="1"/>
</dbReference>
<dbReference type="STRING" id="490899.DKAM_0711"/>
<dbReference type="PANTHER" id="PTHR23505">
    <property type="entry name" value="SPINSTER"/>
    <property type="match status" value="1"/>
</dbReference>
<sequence length="483" mass="53384">MIISDEALNLYTFLTSIYLDFIMVDNMSHGKTVILFMALSLTMLYADQNLIAPMLKILEEDGMIPGIGTPNFWFYASLLATVPTFAGIATTFIWGYLADKLNRKTLFATAVLLGEIPCFLTGFARNYYEMLFLRALTGIGINGAAPVARAIIADLYPPEKRGTGYAIYNFSSGFGVLIGMLMTGIVLSAGLTWRIPFMLAAAPNFILIPLFLLLVKEVKIGYGEPEIRRLYEAGLEYRFRINLREFLTAVTVTPTLIFIYLQGVPGTFPWGAIPYWAPTYFQEKWGLDAGVATLIIFASGIGMMIGYFVGGVLSDALLRKGFERARLIIPFIGIIAGTFTVISLISYPYPYGDSSFTALLPVIMLGVFGMVFVTFSAPNVPAILSEITLPEHRGTVFGLFNITDNIGSAIGPTLAAAFMAYYESTGLTKSESMYYGLLLVSLLWIPCALLWLPAFKTYKRDKEKLRKALAERVGSQEFFPSRN</sequence>
<reference evidence="8 9" key="1">
    <citation type="journal article" date="2009" name="J. Bacteriol.">
        <title>Complete genome sequence of the anaerobic, protein-degrading hyperthermophilic crenarchaeon Desulfurococcus kamchatkensis.</title>
        <authorList>
            <person name="Ravin N.V."/>
            <person name="Mardanov A.V."/>
            <person name="Beletsky A.V."/>
            <person name="Kublanov I.V."/>
            <person name="Kolganova T.V."/>
            <person name="Lebedinsky A.V."/>
            <person name="Chernyh N.A."/>
            <person name="Bonch-Osmolovskaya E.A."/>
            <person name="Skryabin K.G."/>
        </authorList>
    </citation>
    <scope>NUCLEOTIDE SEQUENCE [LARGE SCALE GENOMIC DNA]</scope>
    <source>
        <strain evidence="9">DSM 18924 / JCM 16383 / VKM B-2413 / 1221n</strain>
    </source>
</reference>
<dbReference type="InterPro" id="IPR044770">
    <property type="entry name" value="MFS_spinster-like"/>
</dbReference>
<feature type="transmembrane region" description="Helical" evidence="6">
    <location>
        <begin position="246"/>
        <end position="270"/>
    </location>
</feature>
<dbReference type="Gene3D" id="1.20.1250.20">
    <property type="entry name" value="MFS general substrate transporter like domains"/>
    <property type="match status" value="2"/>
</dbReference>
<dbReference type="SUPFAM" id="SSF103473">
    <property type="entry name" value="MFS general substrate transporter"/>
    <property type="match status" value="1"/>
</dbReference>
<evidence type="ECO:0000256" key="2">
    <source>
        <dbReference type="ARBA" id="ARBA00022448"/>
    </source>
</evidence>
<dbReference type="PROSITE" id="PS50850">
    <property type="entry name" value="MFS"/>
    <property type="match status" value="1"/>
</dbReference>
<evidence type="ECO:0000256" key="4">
    <source>
        <dbReference type="ARBA" id="ARBA00022989"/>
    </source>
</evidence>
<dbReference type="GO" id="GO:0022857">
    <property type="term" value="F:transmembrane transporter activity"/>
    <property type="evidence" value="ECO:0007669"/>
    <property type="project" value="InterPro"/>
</dbReference>
<keyword evidence="4 6" id="KW-1133">Transmembrane helix</keyword>
<feature type="transmembrane region" description="Helical" evidence="6">
    <location>
        <begin position="72"/>
        <end position="94"/>
    </location>
</feature>
<feature type="domain" description="Major facilitator superfamily (MFS) profile" evidence="7">
    <location>
        <begin position="33"/>
        <end position="456"/>
    </location>
</feature>
<comment type="subcellular location">
    <subcellularLocation>
        <location evidence="1">Membrane</location>
        <topology evidence="1">Multi-pass membrane protein</topology>
    </subcellularLocation>
</comment>
<feature type="transmembrane region" description="Helical" evidence="6">
    <location>
        <begin position="396"/>
        <end position="422"/>
    </location>
</feature>
<dbReference type="HOGENOM" id="CLU_001265_5_12_2"/>
<feature type="transmembrane region" description="Helical" evidence="6">
    <location>
        <begin position="106"/>
        <end position="125"/>
    </location>
</feature>
<evidence type="ECO:0000313" key="8">
    <source>
        <dbReference type="EMBL" id="ACL11037.1"/>
    </source>
</evidence>
<evidence type="ECO:0000256" key="5">
    <source>
        <dbReference type="ARBA" id="ARBA00023136"/>
    </source>
</evidence>
<dbReference type="eggNOG" id="arCOG00130">
    <property type="taxonomic scope" value="Archaea"/>
</dbReference>
<name>B8D4K6_DESA1</name>
<dbReference type="AlphaFoldDB" id="B8D4K6"/>